<sequence>MPTEDSAGASLPGSGEKEWWDDPSMPWKHKPGRADKQCMAWILFMGVFGLAMLPLRGWLLGLNPPLLVALTGARSGTAAMGALASQGLAPHWWLYLMAGSLMSIKFDWIYWWAGKLWGRGMIEVWAGQSKRAARNYARAERWAQKMGWLGMFVAYVPIPLPLMQVIFVLAGSTGMSWKKFMVLDFIASTTWLLAYFALGWQVGEPAVALLKQYAKIANWVAIGLVVFIVGSSMYSARQKQQA</sequence>
<feature type="transmembrane region" description="Helical" evidence="8">
    <location>
        <begin position="182"/>
        <end position="201"/>
    </location>
</feature>
<evidence type="ECO:0000256" key="2">
    <source>
        <dbReference type="ARBA" id="ARBA00010792"/>
    </source>
</evidence>
<feature type="domain" description="VTT" evidence="9">
    <location>
        <begin position="80"/>
        <end position="200"/>
    </location>
</feature>
<dbReference type="Proteomes" id="UP001597326">
    <property type="component" value="Unassembled WGS sequence"/>
</dbReference>
<keyword evidence="4 8" id="KW-0812">Transmembrane</keyword>
<comment type="caution">
    <text evidence="10">The sequence shown here is derived from an EMBL/GenBank/DDBJ whole genome shotgun (WGS) entry which is preliminary data.</text>
</comment>
<dbReference type="InterPro" id="IPR032816">
    <property type="entry name" value="VTT_dom"/>
</dbReference>
<dbReference type="PANTHER" id="PTHR42709">
    <property type="entry name" value="ALKALINE PHOSPHATASE LIKE PROTEIN"/>
    <property type="match status" value="1"/>
</dbReference>
<dbReference type="EMBL" id="JBHUFZ010000002">
    <property type="protein sequence ID" value="MFD1888752.1"/>
    <property type="molecule type" value="Genomic_DNA"/>
</dbReference>
<name>A0ABW4RRE8_9ACTN</name>
<comment type="subcellular location">
    <subcellularLocation>
        <location evidence="1">Cell membrane</location>
        <topology evidence="1">Multi-pass membrane protein</topology>
    </subcellularLocation>
</comment>
<protein>
    <submittedName>
        <fullName evidence="10">DedA family protein</fullName>
    </submittedName>
</protein>
<evidence type="ECO:0000256" key="6">
    <source>
        <dbReference type="ARBA" id="ARBA00023136"/>
    </source>
</evidence>
<evidence type="ECO:0000256" key="7">
    <source>
        <dbReference type="SAM" id="MobiDB-lite"/>
    </source>
</evidence>
<organism evidence="10 11">
    <name type="scientific">Luteococcus peritonei</name>
    <dbReference type="NCBI Taxonomy" id="88874"/>
    <lineage>
        <taxon>Bacteria</taxon>
        <taxon>Bacillati</taxon>
        <taxon>Actinomycetota</taxon>
        <taxon>Actinomycetes</taxon>
        <taxon>Propionibacteriales</taxon>
        <taxon>Propionibacteriaceae</taxon>
        <taxon>Luteococcus</taxon>
    </lineage>
</organism>
<comment type="similarity">
    <text evidence="2">Belongs to the DedA family.</text>
</comment>
<reference evidence="11" key="1">
    <citation type="journal article" date="2019" name="Int. J. Syst. Evol. Microbiol.">
        <title>The Global Catalogue of Microorganisms (GCM) 10K type strain sequencing project: providing services to taxonomists for standard genome sequencing and annotation.</title>
        <authorList>
            <consortium name="The Broad Institute Genomics Platform"/>
            <consortium name="The Broad Institute Genome Sequencing Center for Infectious Disease"/>
            <person name="Wu L."/>
            <person name="Ma J."/>
        </authorList>
    </citation>
    <scope>NUCLEOTIDE SEQUENCE [LARGE SCALE GENOMIC DNA]</scope>
    <source>
        <strain evidence="11">CAIM 431</strain>
    </source>
</reference>
<evidence type="ECO:0000313" key="10">
    <source>
        <dbReference type="EMBL" id="MFD1888752.1"/>
    </source>
</evidence>
<dbReference type="Pfam" id="PF09335">
    <property type="entry name" value="VTT_dom"/>
    <property type="match status" value="1"/>
</dbReference>
<evidence type="ECO:0000256" key="5">
    <source>
        <dbReference type="ARBA" id="ARBA00022989"/>
    </source>
</evidence>
<feature type="region of interest" description="Disordered" evidence="7">
    <location>
        <begin position="1"/>
        <end position="26"/>
    </location>
</feature>
<evidence type="ECO:0000256" key="8">
    <source>
        <dbReference type="SAM" id="Phobius"/>
    </source>
</evidence>
<keyword evidence="3" id="KW-1003">Cell membrane</keyword>
<evidence type="ECO:0000259" key="9">
    <source>
        <dbReference type="Pfam" id="PF09335"/>
    </source>
</evidence>
<keyword evidence="5 8" id="KW-1133">Transmembrane helix</keyword>
<dbReference type="RefSeq" id="WP_386751305.1">
    <property type="nucleotide sequence ID" value="NZ_BAAAIX010000002.1"/>
</dbReference>
<gene>
    <name evidence="10" type="ORF">ACFSCS_00935</name>
</gene>
<evidence type="ECO:0000313" key="11">
    <source>
        <dbReference type="Proteomes" id="UP001597326"/>
    </source>
</evidence>
<dbReference type="InterPro" id="IPR051311">
    <property type="entry name" value="DedA_domain"/>
</dbReference>
<feature type="transmembrane region" description="Helical" evidence="8">
    <location>
        <begin position="38"/>
        <end position="59"/>
    </location>
</feature>
<evidence type="ECO:0000256" key="3">
    <source>
        <dbReference type="ARBA" id="ARBA00022475"/>
    </source>
</evidence>
<keyword evidence="6 8" id="KW-0472">Membrane</keyword>
<evidence type="ECO:0000256" key="4">
    <source>
        <dbReference type="ARBA" id="ARBA00022692"/>
    </source>
</evidence>
<keyword evidence="11" id="KW-1185">Reference proteome</keyword>
<dbReference type="PANTHER" id="PTHR42709:SF6">
    <property type="entry name" value="UNDECAPRENYL PHOSPHATE TRANSPORTER A"/>
    <property type="match status" value="1"/>
</dbReference>
<evidence type="ECO:0000256" key="1">
    <source>
        <dbReference type="ARBA" id="ARBA00004651"/>
    </source>
</evidence>
<feature type="transmembrane region" description="Helical" evidence="8">
    <location>
        <begin position="216"/>
        <end position="236"/>
    </location>
</feature>
<feature type="transmembrane region" description="Helical" evidence="8">
    <location>
        <begin position="148"/>
        <end position="170"/>
    </location>
</feature>
<proteinExistence type="inferred from homology"/>
<feature type="transmembrane region" description="Helical" evidence="8">
    <location>
        <begin position="92"/>
        <end position="113"/>
    </location>
</feature>
<accession>A0ABW4RRE8</accession>